<protein>
    <submittedName>
        <fullName evidence="1">Site-specific integrase</fullName>
    </submittedName>
</protein>
<name>A0AC59HSI8_ENTFL</name>
<accession>A0AC59HSI8</accession>
<sequence length="382" mass="45157">MGISKRGTKWRAFVSVKKEGGKYRNKTLGSFDTKFEAVKAVEHAQSVASKDRRMAFTLPFYEYFEWFFQKYKKEACSKKTQGHYQHTKRYIKKYLGDTPLSDLTNDKYVELLNQFSKDYSPATLEKFHTHMRACVKQAFALGHIPIEFTSGSSLRGLGDKSKEKPIYQKYIDDTQYKKVLQYVVQHRDKESSIYYVIIFSLLTGCRFSEIVGITIDDLNFEQGFVDINKTYDYMNPPSNLSDWLPCKNKNSYRKVEMPQNLAELLKEFWQYQQEKCQFHQIKNPRKQIFFDWQEGSCDNRKANIEIKKILVTCGITDKPKFSMHCCRHTFVSFLIYQGYSVEEVALIVGDKPEEIRKTYYHVFQEYEVRTRSKTRKLMNSLF</sequence>
<gene>
    <name evidence="1" type="ORF">EfsSVR2332_27790</name>
</gene>
<dbReference type="Proteomes" id="UP001317613">
    <property type="component" value="Chromosome"/>
</dbReference>
<proteinExistence type="predicted"/>
<evidence type="ECO:0000313" key="1">
    <source>
        <dbReference type="EMBL" id="BDQ62701.1"/>
    </source>
</evidence>
<evidence type="ECO:0000313" key="2">
    <source>
        <dbReference type="Proteomes" id="UP001317613"/>
    </source>
</evidence>
<reference evidence="1" key="1">
    <citation type="submission" date="2022-08" db="EMBL/GenBank/DDBJ databases">
        <title>Molecular epidemiological analysis of five strains of VanD-type vancomycin-resistant Enterococcus faecalis.</title>
        <authorList>
            <person name="Mimura K."/>
            <person name="Hashimoto Y."/>
            <person name="Tomita H."/>
        </authorList>
    </citation>
    <scope>NUCLEOTIDE SEQUENCE</scope>
    <source>
        <strain evidence="1">SVR2332</strain>
    </source>
</reference>
<organism evidence="1 2">
    <name type="scientific">Enterococcus faecalis</name>
    <name type="common">Streptococcus faecalis</name>
    <dbReference type="NCBI Taxonomy" id="1351"/>
    <lineage>
        <taxon>Bacteria</taxon>
        <taxon>Bacillati</taxon>
        <taxon>Bacillota</taxon>
        <taxon>Bacilli</taxon>
        <taxon>Lactobacillales</taxon>
        <taxon>Enterococcaceae</taxon>
        <taxon>Enterococcus</taxon>
    </lineage>
</organism>
<dbReference type="EMBL" id="AP026729">
    <property type="protein sequence ID" value="BDQ62701.1"/>
    <property type="molecule type" value="Genomic_DNA"/>
</dbReference>